<feature type="compositionally biased region" description="Polar residues" evidence="2">
    <location>
        <begin position="245"/>
        <end position="262"/>
    </location>
</feature>
<dbReference type="GeneID" id="119724479"/>
<evidence type="ECO:0000256" key="3">
    <source>
        <dbReference type="SAM" id="Phobius"/>
    </source>
</evidence>
<feature type="domain" description="TNFR-Cys" evidence="5">
    <location>
        <begin position="36"/>
        <end position="95"/>
    </location>
</feature>
<feature type="disulfide bond" evidence="1">
    <location>
        <begin position="74"/>
        <end position="87"/>
    </location>
</feature>
<dbReference type="AlphaFoldDB" id="A0A913ZK65"/>
<feature type="signal peptide" evidence="4">
    <location>
        <begin position="1"/>
        <end position="24"/>
    </location>
</feature>
<reference evidence="6" key="1">
    <citation type="submission" date="2022-11" db="UniProtKB">
        <authorList>
            <consortium name="EnsemblMetazoa"/>
        </authorList>
    </citation>
    <scope>IDENTIFICATION</scope>
</reference>
<keyword evidence="7" id="KW-1185">Reference proteome</keyword>
<dbReference type="PROSITE" id="PS50050">
    <property type="entry name" value="TNFR_NGFR_2"/>
    <property type="match status" value="1"/>
</dbReference>
<dbReference type="InterPro" id="IPR001368">
    <property type="entry name" value="TNFR/NGFR_Cys_rich_reg"/>
</dbReference>
<dbReference type="OrthoDB" id="10173501at2759"/>
<feature type="compositionally biased region" description="Polar residues" evidence="2">
    <location>
        <begin position="186"/>
        <end position="196"/>
    </location>
</feature>
<evidence type="ECO:0000313" key="6">
    <source>
        <dbReference type="EnsemblMetazoa" id="XP_038051480.1"/>
    </source>
</evidence>
<evidence type="ECO:0000256" key="4">
    <source>
        <dbReference type="SAM" id="SignalP"/>
    </source>
</evidence>
<dbReference type="EnsemblMetazoa" id="XM_038195552.1">
    <property type="protein sequence ID" value="XP_038051480.1"/>
    <property type="gene ID" value="LOC119724479"/>
</dbReference>
<evidence type="ECO:0000313" key="7">
    <source>
        <dbReference type="Proteomes" id="UP000887568"/>
    </source>
</evidence>
<proteinExistence type="predicted"/>
<evidence type="ECO:0000259" key="5">
    <source>
        <dbReference type="PROSITE" id="PS50050"/>
    </source>
</evidence>
<keyword evidence="1" id="KW-1015">Disulfide bond</keyword>
<feature type="region of interest" description="Disordered" evidence="2">
    <location>
        <begin position="241"/>
        <end position="262"/>
    </location>
</feature>
<feature type="repeat" description="TNFR-Cys" evidence="1">
    <location>
        <begin position="36"/>
        <end position="95"/>
    </location>
</feature>
<keyword evidence="4" id="KW-0732">Signal</keyword>
<accession>A0A913ZK65</accession>
<keyword evidence="3" id="KW-1133">Transmembrane helix</keyword>
<comment type="caution">
    <text evidence="1">Lacks conserved residue(s) required for the propagation of feature annotation.</text>
</comment>
<sequence>MDAMQLLLPVAILLISCASMGVKAGKKPVIYKKWPACKRGSDFVYIVKSDRVPGEVHERTNRNGKTIWYICLPCTQCASGVRQLHPCSTYNDTKCSATECAVPGCVLDEMFHACRLPGDPNDFASTAAMMDPCDPTKAPVNPTPIPSEGDLSNGDLSNGPPHHIQLKNSSSSLSKKDKNEAGDAQNGPNKPNSAYSSGRRDGYGWGTLEVVLIVVLLSVVLIMSSVIGVMVFIFCRRSEGKAQSGRGTSSSNEGRTTGETAI</sequence>
<keyword evidence="3" id="KW-0812">Transmembrane</keyword>
<feature type="chain" id="PRO_5037470781" description="TNFR-Cys domain-containing protein" evidence="4">
    <location>
        <begin position="25"/>
        <end position="262"/>
    </location>
</feature>
<evidence type="ECO:0000256" key="2">
    <source>
        <dbReference type="SAM" id="MobiDB-lite"/>
    </source>
</evidence>
<organism evidence="6 7">
    <name type="scientific">Patiria miniata</name>
    <name type="common">Bat star</name>
    <name type="synonym">Asterina miniata</name>
    <dbReference type="NCBI Taxonomy" id="46514"/>
    <lineage>
        <taxon>Eukaryota</taxon>
        <taxon>Metazoa</taxon>
        <taxon>Echinodermata</taxon>
        <taxon>Eleutherozoa</taxon>
        <taxon>Asterozoa</taxon>
        <taxon>Asteroidea</taxon>
        <taxon>Valvatacea</taxon>
        <taxon>Valvatida</taxon>
        <taxon>Asterinidae</taxon>
        <taxon>Patiria</taxon>
    </lineage>
</organism>
<dbReference type="Proteomes" id="UP000887568">
    <property type="component" value="Unplaced"/>
</dbReference>
<dbReference type="OMA" id="WNTWISK"/>
<feature type="transmembrane region" description="Helical" evidence="3">
    <location>
        <begin position="210"/>
        <end position="235"/>
    </location>
</feature>
<name>A0A913ZK65_PATMI</name>
<feature type="region of interest" description="Disordered" evidence="2">
    <location>
        <begin position="126"/>
        <end position="197"/>
    </location>
</feature>
<keyword evidence="3" id="KW-0472">Membrane</keyword>
<evidence type="ECO:0000256" key="1">
    <source>
        <dbReference type="PROSITE-ProRule" id="PRU00206"/>
    </source>
</evidence>
<protein>
    <recommendedName>
        <fullName evidence="5">TNFR-Cys domain-containing protein</fullName>
    </recommendedName>
</protein>
<feature type="disulfide bond" evidence="1">
    <location>
        <begin position="77"/>
        <end position="95"/>
    </location>
</feature>
<dbReference type="RefSeq" id="XP_038051480.1">
    <property type="nucleotide sequence ID" value="XM_038195552.1"/>
</dbReference>